<dbReference type="Gene3D" id="3.20.20.70">
    <property type="entry name" value="Aldolase class I"/>
    <property type="match status" value="1"/>
</dbReference>
<comment type="cofactor">
    <cofactor evidence="1">
        <name>FMN</name>
        <dbReference type="ChEBI" id="CHEBI:58210"/>
    </cofactor>
</comment>
<evidence type="ECO:0000313" key="5">
    <source>
        <dbReference type="EMBL" id="ROO26868.1"/>
    </source>
</evidence>
<dbReference type="EMBL" id="AYKG01000032">
    <property type="protein sequence ID" value="ROO26868.1"/>
    <property type="molecule type" value="Genomic_DNA"/>
</dbReference>
<dbReference type="RefSeq" id="WP_245963289.1">
    <property type="nucleotide sequence ID" value="NZ_AYKG01000032.1"/>
</dbReference>
<dbReference type="SUPFAM" id="SSF51395">
    <property type="entry name" value="FMN-linked oxidoreductases"/>
    <property type="match status" value="1"/>
</dbReference>
<feature type="compositionally biased region" description="Polar residues" evidence="3">
    <location>
        <begin position="34"/>
        <end position="46"/>
    </location>
</feature>
<dbReference type="PROSITE" id="PS51349">
    <property type="entry name" value="FMN_HYDROXY_ACID_DH_2"/>
    <property type="match status" value="1"/>
</dbReference>
<dbReference type="PANTHER" id="PTHR10578">
    <property type="entry name" value="S -2-HYDROXY-ACID OXIDASE-RELATED"/>
    <property type="match status" value="1"/>
</dbReference>
<dbReference type="Proteomes" id="UP000285310">
    <property type="component" value="Unassembled WGS sequence"/>
</dbReference>
<dbReference type="InterPro" id="IPR008259">
    <property type="entry name" value="FMN_hydac_DH_AS"/>
</dbReference>
<protein>
    <submittedName>
        <fullName evidence="5">Lactate 2-monooxygenase</fullName>
    </submittedName>
</protein>
<dbReference type="Pfam" id="PF01070">
    <property type="entry name" value="FMN_dh"/>
    <property type="match status" value="1"/>
</dbReference>
<evidence type="ECO:0000313" key="6">
    <source>
        <dbReference type="Proteomes" id="UP000285310"/>
    </source>
</evidence>
<dbReference type="PANTHER" id="PTHR10578:SF143">
    <property type="entry name" value="FMN-DEPENDENT ALPHA-HYDROXY ACID DEHYDROGENASE PB1A11.03"/>
    <property type="match status" value="1"/>
</dbReference>
<keyword evidence="2" id="KW-0560">Oxidoreductase</keyword>
<reference evidence="5 6" key="1">
    <citation type="submission" date="2013-10" db="EMBL/GenBank/DDBJ databases">
        <title>Salinisphaera japonica YTM-1 Genome Sequencing.</title>
        <authorList>
            <person name="Lai Q."/>
            <person name="Li C."/>
            <person name="Shao Z."/>
        </authorList>
    </citation>
    <scope>NUCLEOTIDE SEQUENCE [LARGE SCALE GENOMIC DNA]</scope>
    <source>
        <strain evidence="5 6">YTM-1</strain>
    </source>
</reference>
<dbReference type="GO" id="GO:0004497">
    <property type="term" value="F:monooxygenase activity"/>
    <property type="evidence" value="ECO:0007669"/>
    <property type="project" value="UniProtKB-KW"/>
</dbReference>
<gene>
    <name evidence="5" type="ORF">SAJA_10355</name>
</gene>
<dbReference type="InterPro" id="IPR000262">
    <property type="entry name" value="FMN-dep_DH"/>
</dbReference>
<feature type="domain" description="FMN hydroxy acid dehydrogenase" evidence="4">
    <location>
        <begin position="58"/>
        <end position="461"/>
    </location>
</feature>
<organism evidence="5 6">
    <name type="scientific">Salinisphaera japonica YTM-1</name>
    <dbReference type="NCBI Taxonomy" id="1209778"/>
    <lineage>
        <taxon>Bacteria</taxon>
        <taxon>Pseudomonadati</taxon>
        <taxon>Pseudomonadota</taxon>
        <taxon>Gammaproteobacteria</taxon>
        <taxon>Salinisphaerales</taxon>
        <taxon>Salinisphaeraceae</taxon>
        <taxon>Salinisphaera</taxon>
    </lineage>
</organism>
<accession>A0A423PMQ9</accession>
<keyword evidence="6" id="KW-1185">Reference proteome</keyword>
<proteinExistence type="predicted"/>
<dbReference type="InterPro" id="IPR037396">
    <property type="entry name" value="FMN_HAD"/>
</dbReference>
<dbReference type="InParanoid" id="A0A423PMQ9"/>
<dbReference type="FunCoup" id="A0A423PMQ9">
    <property type="interactions" value="268"/>
</dbReference>
<comment type="caution">
    <text evidence="5">The sequence shown here is derived from an EMBL/GenBank/DDBJ whole genome shotgun (WGS) entry which is preliminary data.</text>
</comment>
<evidence type="ECO:0000259" key="4">
    <source>
        <dbReference type="PROSITE" id="PS51349"/>
    </source>
</evidence>
<keyword evidence="5" id="KW-0503">Monooxygenase</keyword>
<evidence type="ECO:0000256" key="3">
    <source>
        <dbReference type="SAM" id="MobiDB-lite"/>
    </source>
</evidence>
<feature type="region of interest" description="Disordered" evidence="3">
    <location>
        <begin position="27"/>
        <end position="46"/>
    </location>
</feature>
<dbReference type="AlphaFoldDB" id="A0A423PMQ9"/>
<sequence>MSQPAAARRIDCRIQLAGPRLYARGNAFTDAPMSDTSPSRRGTNNRQQAIYTQGMAGRVPRIPPEPRALAAAAAKAMTRAGRGYIDGGAGTEATIGANRAAFDGWQIVPRMLADVSRRNTGIDLFGRRLAQPFLLSPIGVLDLAHPSADIGVAEAAASRGVPMIFSNQASHPMEACADAMDAVAKDAPRWFQLYWPKSDALAESLVARAEACGCEALVVTLDTTLLGWRPRDLTLGHLPFLHGRGIAQYTSDPVFQDLMATAPTGERPPITWATLKNALAAARRYPGPTWNAMTSGKAIAAVRQFIATYSRPDLSWDDLAWLRERTRLPILLKGVLAPDDARRAEAAGMDGLIVSNHGGRQVDGAIASLDALPAIAAAVPDMPLILDSGVRTGADIFKALALGATAVGIGRPYAWALALGGRAGVAEWIDNTAAEFELTMALAGCRDIADITDGTARLTRRGPVSASTADPYA</sequence>
<dbReference type="InterPro" id="IPR013785">
    <property type="entry name" value="Aldolase_TIM"/>
</dbReference>
<name>A0A423PMQ9_9GAMM</name>
<dbReference type="PROSITE" id="PS00557">
    <property type="entry name" value="FMN_HYDROXY_ACID_DH_1"/>
    <property type="match status" value="1"/>
</dbReference>
<evidence type="ECO:0000256" key="1">
    <source>
        <dbReference type="ARBA" id="ARBA00001917"/>
    </source>
</evidence>
<evidence type="ECO:0000256" key="2">
    <source>
        <dbReference type="ARBA" id="ARBA00023002"/>
    </source>
</evidence>